<protein>
    <recommendedName>
        <fullName evidence="3">Glycosyl transferase</fullName>
    </recommendedName>
</protein>
<dbReference type="EMBL" id="JBIGHV010000007">
    <property type="protein sequence ID" value="MFG6431936.1"/>
    <property type="molecule type" value="Genomic_DNA"/>
</dbReference>
<evidence type="ECO:0000313" key="2">
    <source>
        <dbReference type="Proteomes" id="UP001606210"/>
    </source>
</evidence>
<organism evidence="1 2">
    <name type="scientific">Pelomonas parva</name>
    <dbReference type="NCBI Taxonomy" id="3299032"/>
    <lineage>
        <taxon>Bacteria</taxon>
        <taxon>Pseudomonadati</taxon>
        <taxon>Pseudomonadota</taxon>
        <taxon>Betaproteobacteria</taxon>
        <taxon>Burkholderiales</taxon>
        <taxon>Sphaerotilaceae</taxon>
        <taxon>Roseateles</taxon>
    </lineage>
</organism>
<reference evidence="1 2" key="1">
    <citation type="submission" date="2024-08" db="EMBL/GenBank/DDBJ databases">
        <authorList>
            <person name="Lu H."/>
        </authorList>
    </citation>
    <scope>NUCLEOTIDE SEQUENCE [LARGE SCALE GENOMIC DNA]</scope>
    <source>
        <strain evidence="1 2">LYH14W</strain>
    </source>
</reference>
<dbReference type="InterPro" id="IPR029044">
    <property type="entry name" value="Nucleotide-diphossugar_trans"/>
</dbReference>
<gene>
    <name evidence="1" type="ORF">ACG00Y_18585</name>
</gene>
<sequence>MDAALFTICSRNYLGQARTLMQSVRAHEPDAKRYIVVVDRKSELPPLDTDLAEIVWAEELPIADFERKAFIFDVLELNTNVKPSAFLQLLKSHERCIYMDPDTVLYDSLAPVWAGLDSANVVLTPHTIVPRDGLDCPWEQDLLRYGGYNLGFAAVRRSDESVRMLRWWEDRCLSRGFHAPTEGFFVDQKFMDLASMFFDGVQPVRHSGLNVAYWNLHERTVRFDGNRYFVGDQPLIFCHFSGFVFEPTAEERDLITKYPCDQTLASRPELRGLCDDYRQRLKDNDHAKLKKIPYSFARFDNGRDIPKVVRRLVALGTLQADSAALFCSDSDFYRRLDHLRLLPRPHAGGGGAARVVKARQEVQARFAEGLMRRLMLVIGVSRYERILRLLERLASPFNQSFLVPDAERKPTP</sequence>
<evidence type="ECO:0000313" key="1">
    <source>
        <dbReference type="EMBL" id="MFG6431936.1"/>
    </source>
</evidence>
<dbReference type="RefSeq" id="WP_394481408.1">
    <property type="nucleotide sequence ID" value="NZ_JBIGHV010000007.1"/>
</dbReference>
<dbReference type="SUPFAM" id="SSF53448">
    <property type="entry name" value="Nucleotide-diphospho-sugar transferases"/>
    <property type="match status" value="1"/>
</dbReference>
<comment type="caution">
    <text evidence="1">The sequence shown here is derived from an EMBL/GenBank/DDBJ whole genome shotgun (WGS) entry which is preliminary data.</text>
</comment>
<name>A0ABW7F614_9BURK</name>
<dbReference type="Gene3D" id="3.90.550.10">
    <property type="entry name" value="Spore Coat Polysaccharide Biosynthesis Protein SpsA, Chain A"/>
    <property type="match status" value="1"/>
</dbReference>
<dbReference type="Proteomes" id="UP001606210">
    <property type="component" value="Unassembled WGS sequence"/>
</dbReference>
<accession>A0ABW7F614</accession>
<keyword evidence="2" id="KW-1185">Reference proteome</keyword>
<proteinExistence type="predicted"/>
<evidence type="ECO:0008006" key="3">
    <source>
        <dbReference type="Google" id="ProtNLM"/>
    </source>
</evidence>